<keyword evidence="1" id="KW-0812">Transmembrane</keyword>
<evidence type="ECO:0000313" key="3">
    <source>
        <dbReference type="EMBL" id="KAB1155272.1"/>
    </source>
</evidence>
<dbReference type="OrthoDB" id="9768499at2"/>
<dbReference type="GO" id="GO:0035556">
    <property type="term" value="P:intracellular signal transduction"/>
    <property type="evidence" value="ECO:0007669"/>
    <property type="project" value="InterPro"/>
</dbReference>
<dbReference type="InterPro" id="IPR029787">
    <property type="entry name" value="Nucleotide_cyclase"/>
</dbReference>
<evidence type="ECO:0000259" key="2">
    <source>
        <dbReference type="PROSITE" id="PS50125"/>
    </source>
</evidence>
<evidence type="ECO:0000313" key="4">
    <source>
        <dbReference type="Proteomes" id="UP000467305"/>
    </source>
</evidence>
<protein>
    <submittedName>
        <fullName evidence="3">Adenylate/guanylate cyclase domain-containing protein</fullName>
    </submittedName>
</protein>
<dbReference type="RefSeq" id="WP_150900381.1">
    <property type="nucleotide sequence ID" value="NZ_WAAU01000024.1"/>
</dbReference>
<gene>
    <name evidence="3" type="ORF">F7018_12415</name>
</gene>
<feature type="domain" description="Guanylate cyclase" evidence="2">
    <location>
        <begin position="179"/>
        <end position="308"/>
    </location>
</feature>
<dbReference type="EMBL" id="WAAU01000024">
    <property type="protein sequence ID" value="KAB1155272.1"/>
    <property type="molecule type" value="Genomic_DNA"/>
</dbReference>
<keyword evidence="1" id="KW-0472">Membrane</keyword>
<dbReference type="CDD" id="cd07302">
    <property type="entry name" value="CHD"/>
    <property type="match status" value="1"/>
</dbReference>
<accession>A0A7J5ACG4</accession>
<dbReference type="GO" id="GO:0009190">
    <property type="term" value="P:cyclic nucleotide biosynthetic process"/>
    <property type="evidence" value="ECO:0007669"/>
    <property type="project" value="InterPro"/>
</dbReference>
<dbReference type="SUPFAM" id="SSF55073">
    <property type="entry name" value="Nucleotide cyclase"/>
    <property type="match status" value="1"/>
</dbReference>
<evidence type="ECO:0000256" key="1">
    <source>
        <dbReference type="SAM" id="Phobius"/>
    </source>
</evidence>
<dbReference type="GO" id="GO:0004016">
    <property type="term" value="F:adenylate cyclase activity"/>
    <property type="evidence" value="ECO:0007669"/>
    <property type="project" value="UniProtKB-ARBA"/>
</dbReference>
<feature type="transmembrane region" description="Helical" evidence="1">
    <location>
        <begin position="53"/>
        <end position="74"/>
    </location>
</feature>
<feature type="transmembrane region" description="Helical" evidence="1">
    <location>
        <begin position="131"/>
        <end position="150"/>
    </location>
</feature>
<proteinExistence type="predicted"/>
<comment type="caution">
    <text evidence="3">The sequence shown here is derived from an EMBL/GenBank/DDBJ whole genome shotgun (WGS) entry which is preliminary data.</text>
</comment>
<name>A0A7J5ACG4_9FLAO</name>
<sequence length="359" mass="41666">MSRNLRTYLNLLGQSVFYWTITYMLFITIRFYGIGEDEGLPLIDKTNIPFYIALQYAAFLGASIGVFYSLIEFVFDTYVSKRTALWFQILSKTFIYFIVLIICVSIIRKYYQYDNNLEIPVIKKGWWVKSKTFWVTVLFFVCSSLVFSILKMATEKLGPGVFLKMLLGKYKSPQEEKRIFMFLDLKNSTPIAEKLGHLKYSQFIQDCFYDLNELVPKYEAEIYQYVGDEAVLNWEYKKGLANNNCVSLFFEFQQKLQSKKDYYNQKYNEVPEFKAGLHGGTLMVAEVGTIKKELAYHGDVINTSARIQAECNTYNVPVLISENLLSDLNVKNPYLTKVLGDILLRGKKSKVNLYTISKV</sequence>
<dbReference type="PROSITE" id="PS50125">
    <property type="entry name" value="GUANYLATE_CYCLASE_2"/>
    <property type="match status" value="1"/>
</dbReference>
<dbReference type="Proteomes" id="UP000467305">
    <property type="component" value="Unassembled WGS sequence"/>
</dbReference>
<reference evidence="3 4" key="1">
    <citation type="submission" date="2019-09" db="EMBL/GenBank/DDBJ databases">
        <authorList>
            <person name="Cao W.R."/>
        </authorList>
    </citation>
    <scope>NUCLEOTIDE SEQUENCE [LARGE SCALE GENOMIC DNA]</scope>
    <source>
        <strain evidence="4">a4</strain>
    </source>
</reference>
<dbReference type="Pfam" id="PF00211">
    <property type="entry name" value="Guanylate_cyc"/>
    <property type="match status" value="1"/>
</dbReference>
<organism evidence="3 4">
    <name type="scientific">Tenacibaculum aiptasiae</name>
    <dbReference type="NCBI Taxonomy" id="426481"/>
    <lineage>
        <taxon>Bacteria</taxon>
        <taxon>Pseudomonadati</taxon>
        <taxon>Bacteroidota</taxon>
        <taxon>Flavobacteriia</taxon>
        <taxon>Flavobacteriales</taxon>
        <taxon>Flavobacteriaceae</taxon>
        <taxon>Tenacibaculum</taxon>
    </lineage>
</organism>
<keyword evidence="4" id="KW-1185">Reference proteome</keyword>
<keyword evidence="1" id="KW-1133">Transmembrane helix</keyword>
<dbReference type="InterPro" id="IPR001054">
    <property type="entry name" value="A/G_cyclase"/>
</dbReference>
<feature type="transmembrane region" description="Helical" evidence="1">
    <location>
        <begin position="12"/>
        <end position="33"/>
    </location>
</feature>
<dbReference type="AlphaFoldDB" id="A0A7J5ACG4"/>
<feature type="transmembrane region" description="Helical" evidence="1">
    <location>
        <begin position="94"/>
        <end position="111"/>
    </location>
</feature>
<dbReference type="Gene3D" id="3.30.70.1230">
    <property type="entry name" value="Nucleotide cyclase"/>
    <property type="match status" value="1"/>
</dbReference>